<sequence>EKEGLKRCLDRLESEGLTVDYIVTDRHQQIQKYLRERKITQFYDVWHFEKGLYKKLDKLSKNKDCEVLGKWIRSIRNHVYWSATSSKSGTEKVAKWTSLINHIQNVHVHKNPIFPKCAHPDLESKDRKKWFQSGSLAIHKVEKILRNKRVLKDVEKLSHHYQTSSLEAFHSLMLRFTPKNVVFPFMGMLCRQYLAVFHHNENANRKQATTSTGKAVYRVVFPRSKRGKSTARPVKTDATFKYVEDLLRLIFEEVVVDPSPFVEELKAIPIPMSIASQFERPSREETIARHVSRFSREAVESPHTGQPDQDTPSVSGLQHMKE</sequence>
<dbReference type="PANTHER" id="PTHR31751">
    <property type="entry name" value="SI:CH211-108C17.2-RELATED-RELATED"/>
    <property type="match status" value="1"/>
</dbReference>
<dbReference type="PANTHER" id="PTHR31751:SF44">
    <property type="entry name" value="SI:CH211-211K8.4-RELATED"/>
    <property type="match status" value="1"/>
</dbReference>
<evidence type="ECO:0000313" key="3">
    <source>
        <dbReference type="Proteomes" id="UP001059041"/>
    </source>
</evidence>
<gene>
    <name evidence="2" type="ORF">IRJ41_014775</name>
</gene>
<dbReference type="AlphaFoldDB" id="A0A9W7TLQ4"/>
<comment type="caution">
    <text evidence="2">The sequence shown here is derived from an EMBL/GenBank/DDBJ whole genome shotgun (WGS) entry which is preliminary data.</text>
</comment>
<feature type="compositionally biased region" description="Polar residues" evidence="1">
    <location>
        <begin position="303"/>
        <end position="316"/>
    </location>
</feature>
<evidence type="ECO:0000313" key="2">
    <source>
        <dbReference type="EMBL" id="KAI7798711.1"/>
    </source>
</evidence>
<protein>
    <submittedName>
        <fullName evidence="2">Uncharacterized protein</fullName>
    </submittedName>
</protein>
<dbReference type="EMBL" id="JAFHDT010000016">
    <property type="protein sequence ID" value="KAI7798711.1"/>
    <property type="molecule type" value="Genomic_DNA"/>
</dbReference>
<evidence type="ECO:0000256" key="1">
    <source>
        <dbReference type="SAM" id="MobiDB-lite"/>
    </source>
</evidence>
<name>A0A9W7TLQ4_TRIRA</name>
<reference evidence="2" key="1">
    <citation type="submission" date="2021-02" db="EMBL/GenBank/DDBJ databases">
        <title>Comparative genomics reveals that relaxation of natural selection precedes convergent phenotypic evolution of cavefish.</title>
        <authorList>
            <person name="Peng Z."/>
        </authorList>
    </citation>
    <scope>NUCLEOTIDE SEQUENCE</scope>
    <source>
        <tissue evidence="2">Muscle</tissue>
    </source>
</reference>
<dbReference type="Proteomes" id="UP001059041">
    <property type="component" value="Linkage Group LG16"/>
</dbReference>
<keyword evidence="3" id="KW-1185">Reference proteome</keyword>
<proteinExistence type="predicted"/>
<feature type="region of interest" description="Disordered" evidence="1">
    <location>
        <begin position="291"/>
        <end position="322"/>
    </location>
</feature>
<accession>A0A9W7TLQ4</accession>
<feature type="non-terminal residue" evidence="2">
    <location>
        <position position="322"/>
    </location>
</feature>
<organism evidence="2 3">
    <name type="scientific">Triplophysa rosa</name>
    <name type="common">Cave loach</name>
    <dbReference type="NCBI Taxonomy" id="992332"/>
    <lineage>
        <taxon>Eukaryota</taxon>
        <taxon>Metazoa</taxon>
        <taxon>Chordata</taxon>
        <taxon>Craniata</taxon>
        <taxon>Vertebrata</taxon>
        <taxon>Euteleostomi</taxon>
        <taxon>Actinopterygii</taxon>
        <taxon>Neopterygii</taxon>
        <taxon>Teleostei</taxon>
        <taxon>Ostariophysi</taxon>
        <taxon>Cypriniformes</taxon>
        <taxon>Nemacheilidae</taxon>
        <taxon>Triplophysa</taxon>
    </lineage>
</organism>
<feature type="compositionally biased region" description="Basic and acidic residues" evidence="1">
    <location>
        <begin position="291"/>
        <end position="300"/>
    </location>
</feature>